<dbReference type="AlphaFoldDB" id="A0A6A6UKP4"/>
<dbReference type="Gene3D" id="3.80.10.10">
    <property type="entry name" value="Ribonuclease Inhibitor"/>
    <property type="match status" value="1"/>
</dbReference>
<protein>
    <submittedName>
        <fullName evidence="1">Uncharacterized protein</fullName>
    </submittedName>
</protein>
<reference evidence="1" key="1">
    <citation type="journal article" date="2020" name="Stud. Mycol.">
        <title>101 Dothideomycetes genomes: a test case for predicting lifestyles and emergence of pathogens.</title>
        <authorList>
            <person name="Haridas S."/>
            <person name="Albert R."/>
            <person name="Binder M."/>
            <person name="Bloem J."/>
            <person name="Labutti K."/>
            <person name="Salamov A."/>
            <person name="Andreopoulos B."/>
            <person name="Baker S."/>
            <person name="Barry K."/>
            <person name="Bills G."/>
            <person name="Bluhm B."/>
            <person name="Cannon C."/>
            <person name="Castanera R."/>
            <person name="Culley D."/>
            <person name="Daum C."/>
            <person name="Ezra D."/>
            <person name="Gonzalez J."/>
            <person name="Henrissat B."/>
            <person name="Kuo A."/>
            <person name="Liang C."/>
            <person name="Lipzen A."/>
            <person name="Lutzoni F."/>
            <person name="Magnuson J."/>
            <person name="Mondo S."/>
            <person name="Nolan M."/>
            <person name="Ohm R."/>
            <person name="Pangilinan J."/>
            <person name="Park H.-J."/>
            <person name="Ramirez L."/>
            <person name="Alfaro M."/>
            <person name="Sun H."/>
            <person name="Tritt A."/>
            <person name="Yoshinaga Y."/>
            <person name="Zwiers L.-H."/>
            <person name="Turgeon B."/>
            <person name="Goodwin S."/>
            <person name="Spatafora J."/>
            <person name="Crous P."/>
            <person name="Grigoriev I."/>
        </authorList>
    </citation>
    <scope>NUCLEOTIDE SEQUENCE</scope>
    <source>
        <strain evidence="1">CBS 115976</strain>
    </source>
</reference>
<dbReference type="SUPFAM" id="SSF52047">
    <property type="entry name" value="RNI-like"/>
    <property type="match status" value="1"/>
</dbReference>
<dbReference type="InterPro" id="IPR032675">
    <property type="entry name" value="LRR_dom_sf"/>
</dbReference>
<organism evidence="1 2">
    <name type="scientific">Microthyrium microscopicum</name>
    <dbReference type="NCBI Taxonomy" id="703497"/>
    <lineage>
        <taxon>Eukaryota</taxon>
        <taxon>Fungi</taxon>
        <taxon>Dikarya</taxon>
        <taxon>Ascomycota</taxon>
        <taxon>Pezizomycotina</taxon>
        <taxon>Dothideomycetes</taxon>
        <taxon>Dothideomycetes incertae sedis</taxon>
        <taxon>Microthyriales</taxon>
        <taxon>Microthyriaceae</taxon>
        <taxon>Microthyrium</taxon>
    </lineage>
</organism>
<sequence>MEESLNLIAARFPELKVLHLKYNKAHLGRTHGTDAGLIMRVISAFVHLKELYLSGFSLHKLSTVEIPRGTSSVTTLSIRNCQFSQDILKGLLLFPRELEKLACTQYDSDPNGPGYPYYQDSERDSIDFQEILEPCHMHLKSLALEAMPLIAAPKLESFTWDFSNKYRAWSPTPWGEVTVETAKWLREVCAICHSGNYALKSVHIKFSDDEEFRDSPFPEDQPDESFPYDFLNAIDQRFLPESIRLSYNKTFAVAKRRATLQRQQARHKVRLLLDAYQSRG</sequence>
<dbReference type="Proteomes" id="UP000799302">
    <property type="component" value="Unassembled WGS sequence"/>
</dbReference>
<evidence type="ECO:0000313" key="2">
    <source>
        <dbReference type="Proteomes" id="UP000799302"/>
    </source>
</evidence>
<keyword evidence="2" id="KW-1185">Reference proteome</keyword>
<evidence type="ECO:0000313" key="1">
    <source>
        <dbReference type="EMBL" id="KAF2672350.1"/>
    </source>
</evidence>
<gene>
    <name evidence="1" type="ORF">BT63DRAFT_477128</name>
</gene>
<dbReference type="EMBL" id="MU004232">
    <property type="protein sequence ID" value="KAF2672350.1"/>
    <property type="molecule type" value="Genomic_DNA"/>
</dbReference>
<accession>A0A6A6UKP4</accession>
<proteinExistence type="predicted"/>
<name>A0A6A6UKP4_9PEZI</name>